<dbReference type="SMART" id="SM00871">
    <property type="entry name" value="AraC_E_bind"/>
    <property type="match status" value="1"/>
</dbReference>
<dbReference type="Gene3D" id="3.20.80.10">
    <property type="entry name" value="Regulatory factor, effector binding domain"/>
    <property type="match status" value="1"/>
</dbReference>
<proteinExistence type="predicted"/>
<reference evidence="2 3" key="1">
    <citation type="submission" date="2022-06" db="EMBL/GenBank/DDBJ databases">
        <authorList>
            <person name="Jeon C.O."/>
        </authorList>
    </citation>
    <scope>NUCLEOTIDE SEQUENCE [LARGE SCALE GENOMIC DNA]</scope>
    <source>
        <strain evidence="2 3">KCTC 13943</strain>
    </source>
</reference>
<gene>
    <name evidence="2" type="ORF">NDK43_07750</name>
</gene>
<dbReference type="InterPro" id="IPR011256">
    <property type="entry name" value="Reg_factor_effector_dom_sf"/>
</dbReference>
<evidence type="ECO:0000259" key="1">
    <source>
        <dbReference type="SMART" id="SM00871"/>
    </source>
</evidence>
<organism evidence="2 3">
    <name type="scientific">Neobacillus pocheonensis</name>
    <dbReference type="NCBI Taxonomy" id="363869"/>
    <lineage>
        <taxon>Bacteria</taxon>
        <taxon>Bacillati</taxon>
        <taxon>Bacillota</taxon>
        <taxon>Bacilli</taxon>
        <taxon>Bacillales</taxon>
        <taxon>Bacillaceae</taxon>
        <taxon>Neobacillus</taxon>
    </lineage>
</organism>
<accession>A0ABT0W7L0</accession>
<dbReference type="SUPFAM" id="SSF55136">
    <property type="entry name" value="Probable bacterial effector-binding domain"/>
    <property type="match status" value="1"/>
</dbReference>
<comment type="caution">
    <text evidence="2">The sequence shown here is derived from an EMBL/GenBank/DDBJ whole genome shotgun (WGS) entry which is preliminary data.</text>
</comment>
<dbReference type="Proteomes" id="UP001523262">
    <property type="component" value="Unassembled WGS sequence"/>
</dbReference>
<dbReference type="Pfam" id="PF06445">
    <property type="entry name" value="GyrI-like"/>
    <property type="match status" value="1"/>
</dbReference>
<dbReference type="EMBL" id="JAMQCR010000001">
    <property type="protein sequence ID" value="MCM2532305.1"/>
    <property type="molecule type" value="Genomic_DNA"/>
</dbReference>
<dbReference type="InterPro" id="IPR029442">
    <property type="entry name" value="GyrI-like"/>
</dbReference>
<keyword evidence="3" id="KW-1185">Reference proteome</keyword>
<evidence type="ECO:0000313" key="3">
    <source>
        <dbReference type="Proteomes" id="UP001523262"/>
    </source>
</evidence>
<name>A0ABT0W7L0_9BACI</name>
<sequence length="146" mass="17084">MEAVVINQRKPFTLFGFSKLHDQNRAYNETIFELLDQVWEEVRSNKLSHTGINHVVYDADHIIFAGIELVSPPEGDSLFEKRNVIFQKYAYCKHIGPYSELDETYRRIQSTIEALGEHHEAPILEIYGHWDDDESKLETEILYNLT</sequence>
<dbReference type="InterPro" id="IPR010499">
    <property type="entry name" value="AraC_E-bd"/>
</dbReference>
<evidence type="ECO:0000313" key="2">
    <source>
        <dbReference type="EMBL" id="MCM2532305.1"/>
    </source>
</evidence>
<feature type="domain" description="AraC effector-binding" evidence="1">
    <location>
        <begin position="2"/>
        <end position="146"/>
    </location>
</feature>
<protein>
    <submittedName>
        <fullName evidence="2">GyrI-like domain-containing protein</fullName>
    </submittedName>
</protein>